<gene>
    <name evidence="1" type="ordered locus">VV0275</name>
</gene>
<reference evidence="1 2" key="1">
    <citation type="journal article" date="2003" name="Genome Res.">
        <title>Comparative genome analysis of Vibrio vulnificus, a marine pathogen.</title>
        <authorList>
            <person name="Chen C.Y."/>
            <person name="Wu K.M."/>
            <person name="Chang Y.C."/>
            <person name="Chang C.H."/>
            <person name="Tsai H.C."/>
            <person name="Liao T.L."/>
            <person name="Liu Y.M."/>
            <person name="Chen H.J."/>
            <person name="Shen A.B."/>
            <person name="Li J.C."/>
            <person name="Su T.L."/>
            <person name="Shao C.P."/>
            <person name="Lee C.T."/>
            <person name="Hor L.I."/>
            <person name="Tsai S.F."/>
        </authorList>
    </citation>
    <scope>NUCLEOTIDE SEQUENCE [LARGE SCALE GENOMIC DNA]</scope>
    <source>
        <strain evidence="1 2">YJ016</strain>
    </source>
</reference>
<dbReference type="AlphaFoldDB" id="Q7MPT7"/>
<dbReference type="EMBL" id="BA000037">
    <property type="protein sequence ID" value="BAC93039.1"/>
    <property type="molecule type" value="Genomic_DNA"/>
</dbReference>
<proteinExistence type="predicted"/>
<organism evidence="1 2">
    <name type="scientific">Vibrio vulnificus (strain YJ016)</name>
    <dbReference type="NCBI Taxonomy" id="196600"/>
    <lineage>
        <taxon>Bacteria</taxon>
        <taxon>Pseudomonadati</taxon>
        <taxon>Pseudomonadota</taxon>
        <taxon>Gammaproteobacteria</taxon>
        <taxon>Vibrionales</taxon>
        <taxon>Vibrionaceae</taxon>
        <taxon>Vibrio</taxon>
    </lineage>
</organism>
<evidence type="ECO:0000313" key="2">
    <source>
        <dbReference type="Proteomes" id="UP000002675"/>
    </source>
</evidence>
<name>Q7MPT7_VIBVY</name>
<dbReference type="HOGENOM" id="CLU_3013164_0_0_6"/>
<sequence>MKNHSIGSAYWPSSMANAAACRKGPSGETNKPPFAHLPWAVGTMGQHLIHQALEGE</sequence>
<dbReference type="KEGG" id="vvy:VV0275"/>
<accession>Q7MPT7</accession>
<evidence type="ECO:0000313" key="1">
    <source>
        <dbReference type="EMBL" id="BAC93039.1"/>
    </source>
</evidence>
<dbReference type="Proteomes" id="UP000002675">
    <property type="component" value="Chromosome I"/>
</dbReference>
<protein>
    <submittedName>
        <fullName evidence="1">Uncharacterized protein</fullName>
    </submittedName>
</protein>